<name>A0A9Q8P8Q7_PASFU</name>
<proteinExistence type="predicted"/>
<dbReference type="EMBL" id="CP090167">
    <property type="protein sequence ID" value="UJO17490.1"/>
    <property type="molecule type" value="Genomic_DNA"/>
</dbReference>
<feature type="region of interest" description="Disordered" evidence="1">
    <location>
        <begin position="1"/>
        <end position="21"/>
    </location>
</feature>
<dbReference type="RefSeq" id="XP_047761856.1">
    <property type="nucleotide sequence ID" value="XM_047905254.1"/>
</dbReference>
<dbReference type="Proteomes" id="UP000756132">
    <property type="component" value="Chromosome 5"/>
</dbReference>
<dbReference type="AlphaFoldDB" id="A0A9Q8P8Q7"/>
<evidence type="ECO:0000313" key="2">
    <source>
        <dbReference type="EMBL" id="UJO17490.1"/>
    </source>
</evidence>
<evidence type="ECO:0000256" key="1">
    <source>
        <dbReference type="SAM" id="MobiDB-lite"/>
    </source>
</evidence>
<evidence type="ECO:0000313" key="3">
    <source>
        <dbReference type="Proteomes" id="UP000756132"/>
    </source>
</evidence>
<dbReference type="PANTHER" id="PTHR42339">
    <property type="entry name" value="HISTONE H1"/>
    <property type="match status" value="1"/>
</dbReference>
<accession>A0A9Q8P8Q7</accession>
<organism evidence="2 3">
    <name type="scientific">Passalora fulva</name>
    <name type="common">Tomato leaf mold</name>
    <name type="synonym">Cladosporium fulvum</name>
    <dbReference type="NCBI Taxonomy" id="5499"/>
    <lineage>
        <taxon>Eukaryota</taxon>
        <taxon>Fungi</taxon>
        <taxon>Dikarya</taxon>
        <taxon>Ascomycota</taxon>
        <taxon>Pezizomycotina</taxon>
        <taxon>Dothideomycetes</taxon>
        <taxon>Dothideomycetidae</taxon>
        <taxon>Mycosphaerellales</taxon>
        <taxon>Mycosphaerellaceae</taxon>
        <taxon>Fulvia</taxon>
    </lineage>
</organism>
<sequence length="146" mass="16311">MTPPSSNALQERDHNVSYKDQSTNTLDAAFARETNELLPTSNFTSQNLDAFLRVKGPAAGGHNAGFYAAFVFFEKMRLRDGKDKSKKRQELEKLYQKNHMGAAGFPRESFHKNEGLLCAKGGSWTMDQYGKVHLRRGGTGKVDVLQ</sequence>
<keyword evidence="3" id="KW-1185">Reference proteome</keyword>
<reference evidence="2" key="1">
    <citation type="submission" date="2021-12" db="EMBL/GenBank/DDBJ databases">
        <authorList>
            <person name="Zaccaron A."/>
            <person name="Stergiopoulos I."/>
        </authorList>
    </citation>
    <scope>NUCLEOTIDE SEQUENCE</scope>
    <source>
        <strain evidence="2">Race5_Kim</strain>
    </source>
</reference>
<dbReference type="PANTHER" id="PTHR42339:SF1">
    <property type="entry name" value="HISTONE H1"/>
    <property type="match status" value="1"/>
</dbReference>
<dbReference type="KEGG" id="ffu:CLAFUR5_06106"/>
<reference evidence="2" key="2">
    <citation type="journal article" date="2022" name="Microb. Genom.">
        <title>A chromosome-scale genome assembly of the tomato pathogen Cladosporium fulvum reveals a compartmentalized genome architecture and the presence of a dispensable chromosome.</title>
        <authorList>
            <person name="Zaccaron A.Z."/>
            <person name="Chen L.H."/>
            <person name="Samaras A."/>
            <person name="Stergiopoulos I."/>
        </authorList>
    </citation>
    <scope>NUCLEOTIDE SEQUENCE</scope>
    <source>
        <strain evidence="2">Race5_Kim</strain>
    </source>
</reference>
<protein>
    <submittedName>
        <fullName evidence="2">Uncharacterized protein</fullName>
    </submittedName>
</protein>
<gene>
    <name evidence="2" type="ORF">CLAFUR5_06106</name>
</gene>
<dbReference type="OrthoDB" id="3650224at2759"/>
<dbReference type="GeneID" id="71985984"/>